<evidence type="ECO:0000256" key="4">
    <source>
        <dbReference type="ARBA" id="ARBA00008539"/>
    </source>
</evidence>
<organism evidence="22">
    <name type="scientific">Darwinula stevensoni</name>
    <dbReference type="NCBI Taxonomy" id="69355"/>
    <lineage>
        <taxon>Eukaryota</taxon>
        <taxon>Metazoa</taxon>
        <taxon>Ecdysozoa</taxon>
        <taxon>Arthropoda</taxon>
        <taxon>Crustacea</taxon>
        <taxon>Oligostraca</taxon>
        <taxon>Ostracoda</taxon>
        <taxon>Podocopa</taxon>
        <taxon>Podocopida</taxon>
        <taxon>Darwinulocopina</taxon>
        <taxon>Darwinuloidea</taxon>
        <taxon>Darwinulidae</taxon>
        <taxon>Darwinula</taxon>
    </lineage>
</organism>
<keyword evidence="8 21" id="KW-0812">Transmembrane</keyword>
<keyword evidence="13 21" id="KW-0472">Membrane</keyword>
<feature type="non-terminal residue" evidence="22">
    <location>
        <position position="1"/>
    </location>
</feature>
<evidence type="ECO:0000256" key="10">
    <source>
        <dbReference type="ARBA" id="ARBA00022968"/>
    </source>
</evidence>
<keyword evidence="23" id="KW-1185">Reference proteome</keyword>
<keyword evidence="15" id="KW-0464">Manganese</keyword>
<keyword evidence="7" id="KW-0808">Transferase</keyword>
<dbReference type="InterPro" id="IPR043189">
    <property type="entry name" value="B4GAT1"/>
</dbReference>
<reference evidence="22" key="1">
    <citation type="submission" date="2020-11" db="EMBL/GenBank/DDBJ databases">
        <authorList>
            <person name="Tran Van P."/>
        </authorList>
    </citation>
    <scope>NUCLEOTIDE SEQUENCE</scope>
</reference>
<keyword evidence="12" id="KW-0333">Golgi apparatus</keyword>
<keyword evidence="9" id="KW-0479">Metal-binding</keyword>
<keyword evidence="11 21" id="KW-1133">Transmembrane helix</keyword>
<comment type="similarity">
    <text evidence="4">Belongs to the glycosyltransferase 49 family.</text>
</comment>
<protein>
    <recommendedName>
        <fullName evidence="5">Beta-1,4-glucuronyltransferase 1</fullName>
    </recommendedName>
    <alternativeName>
        <fullName evidence="16">I-beta-1,3-N-acetylglucosaminyltransferase</fullName>
    </alternativeName>
    <alternativeName>
        <fullName evidence="19">N-acetyllactosaminide beta-1,3-N-acetylglucosaminyltransferase</fullName>
    </alternativeName>
    <alternativeName>
        <fullName evidence="17">Poly-N-acetyllactosamine extension enzyme</fullName>
    </alternativeName>
    <alternativeName>
        <fullName evidence="18">UDP-GlcNAc:betaGal beta-1,3-N-acetylglucosaminyltransferase 1</fullName>
    </alternativeName>
</protein>
<dbReference type="GO" id="GO:0000139">
    <property type="term" value="C:Golgi membrane"/>
    <property type="evidence" value="ECO:0007669"/>
    <property type="project" value="UniProtKB-SubCell"/>
</dbReference>
<comment type="pathway">
    <text evidence="3">Protein modification; protein glycosylation.</text>
</comment>
<name>A0A7R9A8L5_9CRUS</name>
<evidence type="ECO:0000313" key="23">
    <source>
        <dbReference type="Proteomes" id="UP000677054"/>
    </source>
</evidence>
<evidence type="ECO:0000256" key="16">
    <source>
        <dbReference type="ARBA" id="ARBA00030723"/>
    </source>
</evidence>
<dbReference type="PANTHER" id="PTHR46420:SF1">
    <property type="entry name" value="BETA-1,4-GLUCURONYLTRANSFERASE 1"/>
    <property type="match status" value="1"/>
</dbReference>
<dbReference type="Pfam" id="PF13896">
    <property type="entry name" value="Glyco_transf_49"/>
    <property type="match status" value="2"/>
</dbReference>
<dbReference type="EMBL" id="CAJPEV010002318">
    <property type="protein sequence ID" value="CAG0896507.1"/>
    <property type="molecule type" value="Genomic_DNA"/>
</dbReference>
<dbReference type="AlphaFoldDB" id="A0A7R9A8L5"/>
<dbReference type="GO" id="GO:0046872">
    <property type="term" value="F:metal ion binding"/>
    <property type="evidence" value="ECO:0007669"/>
    <property type="project" value="UniProtKB-KW"/>
</dbReference>
<keyword evidence="6" id="KW-0328">Glycosyltransferase</keyword>
<evidence type="ECO:0000256" key="20">
    <source>
        <dbReference type="ARBA" id="ARBA00047852"/>
    </source>
</evidence>
<evidence type="ECO:0000256" key="6">
    <source>
        <dbReference type="ARBA" id="ARBA00022676"/>
    </source>
</evidence>
<sequence length="614" mass="69889">ICELYVAEYEFSVLDDVFVIHDGFREDRYMQSRETRLDLKANAMRSRAFRAQVSSKYNQTSRKCESWFLHSLEFVHVICEVYVSGFRLEVLDSAYVIHDGWKWDWAIPSRGKRQDLHDNVARFVRFREDLAAKYPGAGRSCTAAILSRAVEIVQYVVGHARLGAMRGTRSPVRGEGEVQSDLEMKRRRGTLVRCVAKCVVAAFVALLAFVVVVDFVAIPIALSRRQQRPVGTPDADLLRELIRSRPDLVLDESGEFGISYRHVEGRRGGERNYSDVTWVTLFSLEHLHQVAQIAQLWQGPMSVSVLAETTEEIEATARAIDCLVETEPAVADHVTFHLVFGLRRGSRGRRFREAAGCAEVLASLRAAEAGVRNFASREFEFPPNLLRNVARRSAGTEFVFVVDGDFIPSPGLRADFLGFASREGLFGRDESVVYIVPAFEAPEGFRLPENKRELIGEWEDGEVRPFYSGIFSFIQGGTDYPRWKALQPGTGLHVAYDVPWQYLYEPFVIARNTVPYYEERFRQFGWDRVSQICEMHVAGYQFRVLDNAFVLHRGLKEDTAIASKEKREDLKRNVINFIAFREELMARYPGSPRSCSTLLFSRFNELAQLISGSV</sequence>
<evidence type="ECO:0000256" key="2">
    <source>
        <dbReference type="ARBA" id="ARBA00004323"/>
    </source>
</evidence>
<evidence type="ECO:0000256" key="14">
    <source>
        <dbReference type="ARBA" id="ARBA00023180"/>
    </source>
</evidence>
<evidence type="ECO:0000256" key="17">
    <source>
        <dbReference type="ARBA" id="ARBA00032175"/>
    </source>
</evidence>
<comment type="subcellular location">
    <subcellularLocation>
        <location evidence="2">Golgi apparatus membrane</location>
        <topology evidence="2">Single-pass type II membrane protein</topology>
    </subcellularLocation>
</comment>
<evidence type="ECO:0000256" key="7">
    <source>
        <dbReference type="ARBA" id="ARBA00022679"/>
    </source>
</evidence>
<evidence type="ECO:0000256" key="1">
    <source>
        <dbReference type="ARBA" id="ARBA00001936"/>
    </source>
</evidence>
<dbReference type="GO" id="GO:0035269">
    <property type="term" value="P:protein O-linked glycosylation via mannose"/>
    <property type="evidence" value="ECO:0007669"/>
    <property type="project" value="TreeGrafter"/>
</dbReference>
<accession>A0A7R9A8L5</accession>
<feature type="transmembrane region" description="Helical" evidence="21">
    <location>
        <begin position="194"/>
        <end position="222"/>
    </location>
</feature>
<proteinExistence type="inferred from homology"/>
<dbReference type="PANTHER" id="PTHR46420">
    <property type="entry name" value="BETA-1,4-GLUCURONYLTRANSFERASE 1"/>
    <property type="match status" value="1"/>
</dbReference>
<gene>
    <name evidence="22" type="ORF">DSTB1V02_LOCUS9274</name>
</gene>
<dbReference type="GO" id="GO:0015020">
    <property type="term" value="F:glucuronosyltransferase activity"/>
    <property type="evidence" value="ECO:0007669"/>
    <property type="project" value="InterPro"/>
</dbReference>
<dbReference type="UniPathway" id="UPA00378"/>
<dbReference type="Proteomes" id="UP000677054">
    <property type="component" value="Unassembled WGS sequence"/>
</dbReference>
<dbReference type="EMBL" id="LR901835">
    <property type="protein sequence ID" value="CAD7249479.1"/>
    <property type="molecule type" value="Genomic_DNA"/>
</dbReference>
<evidence type="ECO:0000313" key="22">
    <source>
        <dbReference type="EMBL" id="CAD7249479.1"/>
    </source>
</evidence>
<comment type="catalytic activity">
    <reaction evidence="20">
        <text>3-O-[beta-D-Xyl-(1-&gt;4)-Rib-ol-P-Rib-ol-P-3-beta-D-GalNAc-(1-&gt;3)-beta-D-GlcNAc-(1-&gt;4)-(O-6-P-alpha-D-Man)]-Thr-[protein] + UDP-alpha-D-glucuronate = 3-O-[beta-D-GlcA-(1-&gt;3)-beta-D-Xyl-(1-&gt;4)-Rib-ol-P-Rib-ol-P-3-beta-D-GalNAc-(1-&gt;3)-beta-D-GlcNAc-(1-&gt;4)-(O-6-P-alpha-D-Man)]-Thr-[protein] + UDP + H(+)</text>
        <dbReference type="Rhea" id="RHEA:46860"/>
        <dbReference type="Rhea" id="RHEA-COMP:15023"/>
        <dbReference type="Rhea" id="RHEA-COMP:17482"/>
        <dbReference type="ChEBI" id="CHEBI:15378"/>
        <dbReference type="ChEBI" id="CHEBI:58052"/>
        <dbReference type="ChEBI" id="CHEBI:58223"/>
        <dbReference type="ChEBI" id="CHEBI:142405"/>
        <dbReference type="ChEBI" id="CHEBI:177336"/>
    </reaction>
</comment>
<dbReference type="OrthoDB" id="9974378at2759"/>
<evidence type="ECO:0000256" key="15">
    <source>
        <dbReference type="ARBA" id="ARBA00023211"/>
    </source>
</evidence>
<evidence type="ECO:0000256" key="13">
    <source>
        <dbReference type="ARBA" id="ARBA00023136"/>
    </source>
</evidence>
<keyword evidence="14" id="KW-0325">Glycoprotein</keyword>
<evidence type="ECO:0000256" key="19">
    <source>
        <dbReference type="ARBA" id="ARBA00033291"/>
    </source>
</evidence>
<comment type="cofactor">
    <cofactor evidence="1">
        <name>Mn(2+)</name>
        <dbReference type="ChEBI" id="CHEBI:29035"/>
    </cofactor>
</comment>
<evidence type="ECO:0000256" key="18">
    <source>
        <dbReference type="ARBA" id="ARBA00032181"/>
    </source>
</evidence>
<evidence type="ECO:0000256" key="9">
    <source>
        <dbReference type="ARBA" id="ARBA00022723"/>
    </source>
</evidence>
<evidence type="ECO:0000256" key="12">
    <source>
        <dbReference type="ARBA" id="ARBA00023034"/>
    </source>
</evidence>
<evidence type="ECO:0000256" key="21">
    <source>
        <dbReference type="SAM" id="Phobius"/>
    </source>
</evidence>
<evidence type="ECO:0000256" key="5">
    <source>
        <dbReference type="ARBA" id="ARBA00017962"/>
    </source>
</evidence>
<evidence type="ECO:0000256" key="8">
    <source>
        <dbReference type="ARBA" id="ARBA00022692"/>
    </source>
</evidence>
<keyword evidence="10" id="KW-0735">Signal-anchor</keyword>
<evidence type="ECO:0000256" key="11">
    <source>
        <dbReference type="ARBA" id="ARBA00022989"/>
    </source>
</evidence>
<evidence type="ECO:0000256" key="3">
    <source>
        <dbReference type="ARBA" id="ARBA00004922"/>
    </source>
</evidence>